<feature type="domain" description="BZIP" evidence="2">
    <location>
        <begin position="77"/>
        <end position="91"/>
    </location>
</feature>
<proteinExistence type="predicted"/>
<organism evidence="3 4">
    <name type="scientific">Enterospora canceri</name>
    <dbReference type="NCBI Taxonomy" id="1081671"/>
    <lineage>
        <taxon>Eukaryota</taxon>
        <taxon>Fungi</taxon>
        <taxon>Fungi incertae sedis</taxon>
        <taxon>Microsporidia</taxon>
        <taxon>Enterocytozoonidae</taxon>
        <taxon>Enterospora</taxon>
    </lineage>
</organism>
<dbReference type="Gene3D" id="1.20.5.170">
    <property type="match status" value="1"/>
</dbReference>
<feature type="region of interest" description="Disordered" evidence="1">
    <location>
        <begin position="1"/>
        <end position="24"/>
    </location>
</feature>
<accession>A0A1Y1S7A3</accession>
<comment type="caution">
    <text evidence="3">The sequence shown here is derived from an EMBL/GenBank/DDBJ whole genome shotgun (WGS) entry which is preliminary data.</text>
</comment>
<sequence length="206" mass="24450">MAEDDGKCTRRRGTGFSEDETDHYSMDGEQYTQVDELQTIYYLNSMNELAESFYNRVAEMDEMNEMIEKESAVVEYRREKNRAAAKKSRVKKALYVKKLEKSEQLLRINIVEYEECVFQYDSLLKMVMEYALDMIHANEDERNQANWRLLDQLEEYRNRTGIYLENVLHLANTRRLVENESIDRLCELLKEAVSKITLPNYPPDET</sequence>
<dbReference type="InterPro" id="IPR004827">
    <property type="entry name" value="bZIP"/>
</dbReference>
<name>A0A1Y1S7A3_9MICR</name>
<evidence type="ECO:0000313" key="4">
    <source>
        <dbReference type="Proteomes" id="UP000192639"/>
    </source>
</evidence>
<reference evidence="3 4" key="1">
    <citation type="journal article" date="2017" name="Environ. Microbiol.">
        <title>Decay of the glycolytic pathway and adaptation to intranuclear parasitism within Enterocytozoonidae microsporidia.</title>
        <authorList>
            <person name="Wiredu Boakye D."/>
            <person name="Jaroenlak P."/>
            <person name="Prachumwat A."/>
            <person name="Williams T.A."/>
            <person name="Bateman K.S."/>
            <person name="Itsathitphaisarn O."/>
            <person name="Sritunyalucksana K."/>
            <person name="Paszkiewicz K.H."/>
            <person name="Moore K.A."/>
            <person name="Stentiford G.D."/>
            <person name="Williams B.A."/>
        </authorList>
    </citation>
    <scope>NUCLEOTIDE SEQUENCE [LARGE SCALE GENOMIC DNA]</scope>
    <source>
        <strain evidence="3 4">GB1</strain>
    </source>
</reference>
<protein>
    <recommendedName>
        <fullName evidence="2">BZIP domain-containing protein</fullName>
    </recommendedName>
</protein>
<dbReference type="GO" id="GO:0003700">
    <property type="term" value="F:DNA-binding transcription factor activity"/>
    <property type="evidence" value="ECO:0007669"/>
    <property type="project" value="InterPro"/>
</dbReference>
<dbReference type="InterPro" id="IPR046347">
    <property type="entry name" value="bZIP_sf"/>
</dbReference>
<dbReference type="EMBL" id="LWDP01000026">
    <property type="protein sequence ID" value="ORD94288.1"/>
    <property type="molecule type" value="Genomic_DNA"/>
</dbReference>
<dbReference type="PROSITE" id="PS00036">
    <property type="entry name" value="BZIP_BASIC"/>
    <property type="match status" value="1"/>
</dbReference>
<evidence type="ECO:0000259" key="2">
    <source>
        <dbReference type="PROSITE" id="PS00036"/>
    </source>
</evidence>
<dbReference type="AlphaFoldDB" id="A0A1Y1S7A3"/>
<evidence type="ECO:0000256" key="1">
    <source>
        <dbReference type="SAM" id="MobiDB-lite"/>
    </source>
</evidence>
<evidence type="ECO:0000313" key="3">
    <source>
        <dbReference type="EMBL" id="ORD94288.1"/>
    </source>
</evidence>
<dbReference type="VEuPathDB" id="MicrosporidiaDB:ECANGB1_937"/>
<dbReference type="SUPFAM" id="SSF57959">
    <property type="entry name" value="Leucine zipper domain"/>
    <property type="match status" value="1"/>
</dbReference>
<keyword evidence="4" id="KW-1185">Reference proteome</keyword>
<gene>
    <name evidence="3" type="ORF">ECANGB1_937</name>
</gene>
<dbReference type="Proteomes" id="UP000192639">
    <property type="component" value="Unassembled WGS sequence"/>
</dbReference>